<dbReference type="InterPro" id="IPR000515">
    <property type="entry name" value="MetI-like"/>
</dbReference>
<gene>
    <name evidence="13" type="ORF">IAC95_01685</name>
</gene>
<dbReference type="CDD" id="cd06261">
    <property type="entry name" value="TM_PBP2"/>
    <property type="match status" value="1"/>
</dbReference>
<evidence type="ECO:0000313" key="14">
    <source>
        <dbReference type="Proteomes" id="UP000824200"/>
    </source>
</evidence>
<dbReference type="Gene3D" id="1.10.3720.10">
    <property type="entry name" value="MetI-like"/>
    <property type="match status" value="1"/>
</dbReference>
<sequence length="279" mass="31247">MKKLGVRSKRIADAFLTYAILLVVSVVFLFPCLWLVLSCFSESGSIYSFNGFFPTKYSFNSFVSLFTNTYYDYMSWFGNTLLVAVISSLLGTFLVIVTAYTISSFEFKGRRTLMKGALVLGMFPSFMGMTAVYLLMTQFNFINSHIGLALIYAGGAPMGYLVQKGFFDTIPKTIYEAARIDGASNMRIFWTITVPLSKPILVYTLLTQFAWPWSDFILPKLLLKNRDLWTVAVGLMSLPETEFARFAAGAVFIAVPIVILYFCLTKYMINGLSAGAVKE</sequence>
<dbReference type="AlphaFoldDB" id="A0A9D1J7F7"/>
<proteinExistence type="inferred from homology"/>
<comment type="similarity">
    <text evidence="3">Belongs to the binding-protein-dependent transport system permease family. MalFG subfamily.</text>
</comment>
<dbReference type="PANTHER" id="PTHR32243">
    <property type="entry name" value="MALTOSE TRANSPORT SYSTEM PERMEASE-RELATED"/>
    <property type="match status" value="1"/>
</dbReference>
<feature type="transmembrane region" description="Helical" evidence="11">
    <location>
        <begin position="243"/>
        <end position="264"/>
    </location>
</feature>
<keyword evidence="7 11" id="KW-0812">Transmembrane</keyword>
<evidence type="ECO:0000256" key="7">
    <source>
        <dbReference type="ARBA" id="ARBA00022692"/>
    </source>
</evidence>
<evidence type="ECO:0000256" key="10">
    <source>
        <dbReference type="ARBA" id="ARBA00041109"/>
    </source>
</evidence>
<evidence type="ECO:0000256" key="11">
    <source>
        <dbReference type="RuleBase" id="RU363032"/>
    </source>
</evidence>
<feature type="transmembrane region" description="Helical" evidence="11">
    <location>
        <begin position="188"/>
        <end position="211"/>
    </location>
</feature>
<evidence type="ECO:0000259" key="12">
    <source>
        <dbReference type="PROSITE" id="PS50928"/>
    </source>
</evidence>
<evidence type="ECO:0000256" key="2">
    <source>
        <dbReference type="ARBA" id="ARBA00004651"/>
    </source>
</evidence>
<evidence type="ECO:0000256" key="5">
    <source>
        <dbReference type="ARBA" id="ARBA00022475"/>
    </source>
</evidence>
<comment type="caution">
    <text evidence="13">The sequence shown here is derived from an EMBL/GenBank/DDBJ whole genome shotgun (WGS) entry which is preliminary data.</text>
</comment>
<dbReference type="GO" id="GO:0015423">
    <property type="term" value="F:ABC-type maltose transporter activity"/>
    <property type="evidence" value="ECO:0007669"/>
    <property type="project" value="TreeGrafter"/>
</dbReference>
<evidence type="ECO:0000256" key="4">
    <source>
        <dbReference type="ARBA" id="ARBA00022448"/>
    </source>
</evidence>
<keyword evidence="9 11" id="KW-0472">Membrane</keyword>
<dbReference type="InterPro" id="IPR035906">
    <property type="entry name" value="MetI-like_sf"/>
</dbReference>
<dbReference type="Pfam" id="PF00528">
    <property type="entry name" value="BPD_transp_1"/>
    <property type="match status" value="1"/>
</dbReference>
<feature type="domain" description="ABC transmembrane type-1" evidence="12">
    <location>
        <begin position="77"/>
        <end position="264"/>
    </location>
</feature>
<feature type="transmembrane region" description="Helical" evidence="11">
    <location>
        <begin position="142"/>
        <end position="162"/>
    </location>
</feature>
<accession>A0A9D1J7F7</accession>
<dbReference type="SUPFAM" id="SSF161098">
    <property type="entry name" value="MetI-like"/>
    <property type="match status" value="1"/>
</dbReference>
<protein>
    <recommendedName>
        <fullName evidence="10">Maltose/maltodextrin transport system permease protein MalG</fullName>
    </recommendedName>
</protein>
<keyword evidence="4 11" id="KW-0813">Transport</keyword>
<comment type="function">
    <text evidence="1">Part of the ABC transporter complex MalEFGK involved in maltose/maltodextrin import. Probably responsible for the translocation of the substrate across the membrane.</text>
</comment>
<dbReference type="InterPro" id="IPR050901">
    <property type="entry name" value="BP-dep_ABC_trans_perm"/>
</dbReference>
<keyword evidence="5" id="KW-1003">Cell membrane</keyword>
<comment type="subcellular location">
    <subcellularLocation>
        <location evidence="2 11">Cell membrane</location>
        <topology evidence="2 11">Multi-pass membrane protein</topology>
    </subcellularLocation>
</comment>
<dbReference type="Proteomes" id="UP000824200">
    <property type="component" value="Unassembled WGS sequence"/>
</dbReference>
<feature type="transmembrane region" description="Helical" evidence="11">
    <location>
        <begin position="81"/>
        <end position="105"/>
    </location>
</feature>
<dbReference type="PANTHER" id="PTHR32243:SF50">
    <property type="entry name" value="MALTOSE_MALTODEXTRIN TRANSPORT SYSTEM PERMEASE PROTEIN MALG"/>
    <property type="match status" value="1"/>
</dbReference>
<evidence type="ECO:0000256" key="8">
    <source>
        <dbReference type="ARBA" id="ARBA00022989"/>
    </source>
</evidence>
<dbReference type="PROSITE" id="PS50928">
    <property type="entry name" value="ABC_TM1"/>
    <property type="match status" value="1"/>
</dbReference>
<feature type="transmembrane region" description="Helical" evidence="11">
    <location>
        <begin position="117"/>
        <end position="136"/>
    </location>
</feature>
<keyword evidence="6" id="KW-0762">Sugar transport</keyword>
<dbReference type="GO" id="GO:0005886">
    <property type="term" value="C:plasma membrane"/>
    <property type="evidence" value="ECO:0007669"/>
    <property type="project" value="UniProtKB-SubCell"/>
</dbReference>
<evidence type="ECO:0000256" key="9">
    <source>
        <dbReference type="ARBA" id="ARBA00023136"/>
    </source>
</evidence>
<reference evidence="13" key="1">
    <citation type="submission" date="2020-10" db="EMBL/GenBank/DDBJ databases">
        <authorList>
            <person name="Gilroy R."/>
        </authorList>
    </citation>
    <scope>NUCLEOTIDE SEQUENCE</scope>
    <source>
        <strain evidence="13">CHK121-14286</strain>
    </source>
</reference>
<reference evidence="13" key="2">
    <citation type="journal article" date="2021" name="PeerJ">
        <title>Extensive microbial diversity within the chicken gut microbiome revealed by metagenomics and culture.</title>
        <authorList>
            <person name="Gilroy R."/>
            <person name="Ravi A."/>
            <person name="Getino M."/>
            <person name="Pursley I."/>
            <person name="Horton D.L."/>
            <person name="Alikhan N.F."/>
            <person name="Baker D."/>
            <person name="Gharbi K."/>
            <person name="Hall N."/>
            <person name="Watson M."/>
            <person name="Adriaenssens E.M."/>
            <person name="Foster-Nyarko E."/>
            <person name="Jarju S."/>
            <person name="Secka A."/>
            <person name="Antonio M."/>
            <person name="Oren A."/>
            <person name="Chaudhuri R.R."/>
            <person name="La Ragione R."/>
            <person name="Hildebrand F."/>
            <person name="Pallen M.J."/>
        </authorList>
    </citation>
    <scope>NUCLEOTIDE SEQUENCE</scope>
    <source>
        <strain evidence="13">CHK121-14286</strain>
    </source>
</reference>
<organism evidence="13 14">
    <name type="scientific">Candidatus Fimimonas gallinarum</name>
    <dbReference type="NCBI Taxonomy" id="2840821"/>
    <lineage>
        <taxon>Bacteria</taxon>
        <taxon>Pseudomonadati</taxon>
        <taxon>Myxococcota</taxon>
        <taxon>Myxococcia</taxon>
        <taxon>Myxococcales</taxon>
        <taxon>Cystobacterineae</taxon>
        <taxon>Myxococcaceae</taxon>
        <taxon>Myxococcaceae incertae sedis</taxon>
        <taxon>Candidatus Fimimonas</taxon>
    </lineage>
</organism>
<dbReference type="GO" id="GO:0042956">
    <property type="term" value="P:maltodextrin transmembrane transport"/>
    <property type="evidence" value="ECO:0007669"/>
    <property type="project" value="TreeGrafter"/>
</dbReference>
<evidence type="ECO:0000256" key="3">
    <source>
        <dbReference type="ARBA" id="ARBA00009047"/>
    </source>
</evidence>
<evidence type="ECO:0000256" key="6">
    <source>
        <dbReference type="ARBA" id="ARBA00022597"/>
    </source>
</evidence>
<evidence type="ECO:0000256" key="1">
    <source>
        <dbReference type="ARBA" id="ARBA00002264"/>
    </source>
</evidence>
<evidence type="ECO:0000313" key="13">
    <source>
        <dbReference type="EMBL" id="HIR65584.1"/>
    </source>
</evidence>
<name>A0A9D1J7F7_9BACT</name>
<dbReference type="EMBL" id="DVHL01000015">
    <property type="protein sequence ID" value="HIR65584.1"/>
    <property type="molecule type" value="Genomic_DNA"/>
</dbReference>
<feature type="transmembrane region" description="Helical" evidence="11">
    <location>
        <begin position="12"/>
        <end position="37"/>
    </location>
</feature>
<keyword evidence="8 11" id="KW-1133">Transmembrane helix</keyword>